<evidence type="ECO:0000313" key="2">
    <source>
        <dbReference type="Proteomes" id="UP001057402"/>
    </source>
</evidence>
<dbReference type="EMBL" id="CM042891">
    <property type="protein sequence ID" value="KAI4304382.1"/>
    <property type="molecule type" value="Genomic_DNA"/>
</dbReference>
<evidence type="ECO:0000313" key="1">
    <source>
        <dbReference type="EMBL" id="KAI4304382.1"/>
    </source>
</evidence>
<dbReference type="Proteomes" id="UP001057402">
    <property type="component" value="Chromosome 12"/>
</dbReference>
<sequence>MSPKSRICASKTCYPSPNLVYINIPSLTFHCLLSSLQSLVKVCQHRLKDQEGSLNPSFVETITCSSCGHGIKLYNQCSIRPLPGLPVGVKFDPSDQEILEHLEAKVLKDTGRMHPLIDEFIPTLEGQDGICSMHPEKLPGLSRDGQVRHFFHCPLRAYSTGTRKQRKVQKNPDGSKTRWHKTGHSRPILVNGTVKGFKKILALYTNFGKLRRPEKENWIMHQYHLGSTEEERDGELVVSKVFYQTRPRQCGSSSILVHDGPGKGKTSFRDVIVTDDSRPGSRDDVRTCIHCNIRGIQEEGSREKGVPKV</sequence>
<name>A0ACB9L405_9MYRT</name>
<proteinExistence type="predicted"/>
<protein>
    <submittedName>
        <fullName evidence="1">Uncharacterized protein</fullName>
    </submittedName>
</protein>
<accession>A0ACB9L405</accession>
<gene>
    <name evidence="1" type="ORF">MLD38_039902</name>
</gene>
<keyword evidence="2" id="KW-1185">Reference proteome</keyword>
<organism evidence="1 2">
    <name type="scientific">Melastoma candidum</name>
    <dbReference type="NCBI Taxonomy" id="119954"/>
    <lineage>
        <taxon>Eukaryota</taxon>
        <taxon>Viridiplantae</taxon>
        <taxon>Streptophyta</taxon>
        <taxon>Embryophyta</taxon>
        <taxon>Tracheophyta</taxon>
        <taxon>Spermatophyta</taxon>
        <taxon>Magnoliopsida</taxon>
        <taxon>eudicotyledons</taxon>
        <taxon>Gunneridae</taxon>
        <taxon>Pentapetalae</taxon>
        <taxon>rosids</taxon>
        <taxon>malvids</taxon>
        <taxon>Myrtales</taxon>
        <taxon>Melastomataceae</taxon>
        <taxon>Melastomatoideae</taxon>
        <taxon>Melastomateae</taxon>
        <taxon>Melastoma</taxon>
    </lineage>
</organism>
<comment type="caution">
    <text evidence="1">The sequence shown here is derived from an EMBL/GenBank/DDBJ whole genome shotgun (WGS) entry which is preliminary data.</text>
</comment>
<reference evidence="2" key="1">
    <citation type="journal article" date="2023" name="Front. Plant Sci.">
        <title>Chromosomal-level genome assembly of Melastoma candidum provides insights into trichome evolution.</title>
        <authorList>
            <person name="Zhong Y."/>
            <person name="Wu W."/>
            <person name="Sun C."/>
            <person name="Zou P."/>
            <person name="Liu Y."/>
            <person name="Dai S."/>
            <person name="Zhou R."/>
        </authorList>
    </citation>
    <scope>NUCLEOTIDE SEQUENCE [LARGE SCALE GENOMIC DNA]</scope>
</reference>